<evidence type="ECO:0000313" key="1">
    <source>
        <dbReference type="EMBL" id="TFK75065.1"/>
    </source>
</evidence>
<organism evidence="1 2">
    <name type="scientific">Pluteus cervinus</name>
    <dbReference type="NCBI Taxonomy" id="181527"/>
    <lineage>
        <taxon>Eukaryota</taxon>
        <taxon>Fungi</taxon>
        <taxon>Dikarya</taxon>
        <taxon>Basidiomycota</taxon>
        <taxon>Agaricomycotina</taxon>
        <taxon>Agaricomycetes</taxon>
        <taxon>Agaricomycetidae</taxon>
        <taxon>Agaricales</taxon>
        <taxon>Pluteineae</taxon>
        <taxon>Pluteaceae</taxon>
        <taxon>Pluteus</taxon>
    </lineage>
</organism>
<evidence type="ECO:0000313" key="2">
    <source>
        <dbReference type="Proteomes" id="UP000308600"/>
    </source>
</evidence>
<reference evidence="1 2" key="1">
    <citation type="journal article" date="2019" name="Nat. Ecol. Evol.">
        <title>Megaphylogeny resolves global patterns of mushroom evolution.</title>
        <authorList>
            <person name="Varga T."/>
            <person name="Krizsan K."/>
            <person name="Foldi C."/>
            <person name="Dima B."/>
            <person name="Sanchez-Garcia M."/>
            <person name="Sanchez-Ramirez S."/>
            <person name="Szollosi G.J."/>
            <person name="Szarkandi J.G."/>
            <person name="Papp V."/>
            <person name="Albert L."/>
            <person name="Andreopoulos W."/>
            <person name="Angelini C."/>
            <person name="Antonin V."/>
            <person name="Barry K.W."/>
            <person name="Bougher N.L."/>
            <person name="Buchanan P."/>
            <person name="Buyck B."/>
            <person name="Bense V."/>
            <person name="Catcheside P."/>
            <person name="Chovatia M."/>
            <person name="Cooper J."/>
            <person name="Damon W."/>
            <person name="Desjardin D."/>
            <person name="Finy P."/>
            <person name="Geml J."/>
            <person name="Haridas S."/>
            <person name="Hughes K."/>
            <person name="Justo A."/>
            <person name="Karasinski D."/>
            <person name="Kautmanova I."/>
            <person name="Kiss B."/>
            <person name="Kocsube S."/>
            <person name="Kotiranta H."/>
            <person name="LaButti K.M."/>
            <person name="Lechner B.E."/>
            <person name="Liimatainen K."/>
            <person name="Lipzen A."/>
            <person name="Lukacs Z."/>
            <person name="Mihaltcheva S."/>
            <person name="Morgado L.N."/>
            <person name="Niskanen T."/>
            <person name="Noordeloos M.E."/>
            <person name="Ohm R.A."/>
            <person name="Ortiz-Santana B."/>
            <person name="Ovrebo C."/>
            <person name="Racz N."/>
            <person name="Riley R."/>
            <person name="Savchenko A."/>
            <person name="Shiryaev A."/>
            <person name="Soop K."/>
            <person name="Spirin V."/>
            <person name="Szebenyi C."/>
            <person name="Tomsovsky M."/>
            <person name="Tulloss R.E."/>
            <person name="Uehling J."/>
            <person name="Grigoriev I.V."/>
            <person name="Vagvolgyi C."/>
            <person name="Papp T."/>
            <person name="Martin F.M."/>
            <person name="Miettinen O."/>
            <person name="Hibbett D.S."/>
            <person name="Nagy L.G."/>
        </authorList>
    </citation>
    <scope>NUCLEOTIDE SEQUENCE [LARGE SCALE GENOMIC DNA]</scope>
    <source>
        <strain evidence="1 2">NL-1719</strain>
    </source>
</reference>
<dbReference type="Proteomes" id="UP000308600">
    <property type="component" value="Unassembled WGS sequence"/>
</dbReference>
<name>A0ACD3BB54_9AGAR</name>
<gene>
    <name evidence="1" type="ORF">BDN72DRAFT_787591</name>
</gene>
<proteinExistence type="predicted"/>
<sequence length="69" mass="8040">MHEIYHDGILGEVSAYIYTIEFQKRTLPHAHVVVILKEPWKLKSPEDVDRIIRATWPDPVTEPALFETV</sequence>
<keyword evidence="2" id="KW-1185">Reference proteome</keyword>
<feature type="non-terminal residue" evidence="1">
    <location>
        <position position="69"/>
    </location>
</feature>
<accession>A0ACD3BB54</accession>
<protein>
    <submittedName>
        <fullName evidence="1">Uncharacterized protein</fullName>
    </submittedName>
</protein>
<dbReference type="EMBL" id="ML208264">
    <property type="protein sequence ID" value="TFK75065.1"/>
    <property type="molecule type" value="Genomic_DNA"/>
</dbReference>